<accession>A0A0X3P5D8</accession>
<feature type="compositionally biased region" description="Basic and acidic residues" evidence="1">
    <location>
        <begin position="323"/>
        <end position="333"/>
    </location>
</feature>
<feature type="compositionally biased region" description="Polar residues" evidence="1">
    <location>
        <begin position="478"/>
        <end position="501"/>
    </location>
</feature>
<feature type="compositionally biased region" description="Basic and acidic residues" evidence="1">
    <location>
        <begin position="662"/>
        <end position="671"/>
    </location>
</feature>
<feature type="compositionally biased region" description="Basic and acidic residues" evidence="1">
    <location>
        <begin position="213"/>
        <end position="240"/>
    </location>
</feature>
<feature type="compositionally biased region" description="Acidic residues" evidence="1">
    <location>
        <begin position="533"/>
        <end position="549"/>
    </location>
</feature>
<feature type="compositionally biased region" description="Basic and acidic residues" evidence="1">
    <location>
        <begin position="251"/>
        <end position="268"/>
    </location>
</feature>
<feature type="region of interest" description="Disordered" evidence="1">
    <location>
        <begin position="301"/>
        <end position="434"/>
    </location>
</feature>
<evidence type="ECO:0000256" key="1">
    <source>
        <dbReference type="SAM" id="MobiDB-lite"/>
    </source>
</evidence>
<feature type="compositionally biased region" description="Polar residues" evidence="1">
    <location>
        <begin position="272"/>
        <end position="283"/>
    </location>
</feature>
<organism evidence="2">
    <name type="scientific">Schistocephalus solidus</name>
    <name type="common">Tapeworm</name>
    <dbReference type="NCBI Taxonomy" id="70667"/>
    <lineage>
        <taxon>Eukaryota</taxon>
        <taxon>Metazoa</taxon>
        <taxon>Spiralia</taxon>
        <taxon>Lophotrochozoa</taxon>
        <taxon>Platyhelminthes</taxon>
        <taxon>Cestoda</taxon>
        <taxon>Eucestoda</taxon>
        <taxon>Diphyllobothriidea</taxon>
        <taxon>Diphyllobothriidae</taxon>
        <taxon>Schistocephalus</taxon>
    </lineage>
</organism>
<feature type="region of interest" description="Disordered" evidence="1">
    <location>
        <begin position="478"/>
        <end position="572"/>
    </location>
</feature>
<feature type="compositionally biased region" description="Low complexity" evidence="1">
    <location>
        <begin position="347"/>
        <end position="358"/>
    </location>
</feature>
<name>A0A0X3P5D8_SCHSO</name>
<feature type="region of interest" description="Disordered" evidence="1">
    <location>
        <begin position="656"/>
        <end position="758"/>
    </location>
</feature>
<feature type="region of interest" description="Disordered" evidence="1">
    <location>
        <begin position="1"/>
        <end position="283"/>
    </location>
</feature>
<feature type="compositionally biased region" description="Basic residues" evidence="1">
    <location>
        <begin position="77"/>
        <end position="110"/>
    </location>
</feature>
<proteinExistence type="predicted"/>
<protein>
    <submittedName>
        <fullName evidence="2">Uncharacterized protein</fullName>
    </submittedName>
</protein>
<feature type="compositionally biased region" description="Low complexity" evidence="1">
    <location>
        <begin position="387"/>
        <end position="402"/>
    </location>
</feature>
<feature type="compositionally biased region" description="Basic residues" evidence="1">
    <location>
        <begin position="728"/>
        <end position="741"/>
    </location>
</feature>
<feature type="compositionally biased region" description="Basic and acidic residues" evidence="1">
    <location>
        <begin position="157"/>
        <end position="171"/>
    </location>
</feature>
<feature type="compositionally biased region" description="Pro residues" evidence="1">
    <location>
        <begin position="698"/>
        <end position="707"/>
    </location>
</feature>
<feature type="compositionally biased region" description="Polar residues" evidence="1">
    <location>
        <begin position="745"/>
        <end position="758"/>
    </location>
</feature>
<dbReference type="EMBL" id="GEEE01016362">
    <property type="protein sequence ID" value="JAP46863.1"/>
    <property type="molecule type" value="Transcribed_RNA"/>
</dbReference>
<feature type="compositionally biased region" description="Basic residues" evidence="1">
    <location>
        <begin position="172"/>
        <end position="185"/>
    </location>
</feature>
<feature type="compositionally biased region" description="Low complexity" evidence="1">
    <location>
        <begin position="502"/>
        <end position="515"/>
    </location>
</feature>
<evidence type="ECO:0000313" key="2">
    <source>
        <dbReference type="EMBL" id="JAP46863.1"/>
    </source>
</evidence>
<feature type="compositionally biased region" description="Polar residues" evidence="1">
    <location>
        <begin position="199"/>
        <end position="210"/>
    </location>
</feature>
<dbReference type="AlphaFoldDB" id="A0A0X3P5D8"/>
<feature type="compositionally biased region" description="Basic and acidic residues" evidence="1">
    <location>
        <begin position="129"/>
        <end position="150"/>
    </location>
</feature>
<feature type="compositionally biased region" description="Basic and acidic residues" evidence="1">
    <location>
        <begin position="32"/>
        <end position="75"/>
    </location>
</feature>
<sequence>MNLVHLMAKKKVDEDEEVSKDAKLSDPSEPPKVTEQEKAEETKSDDVVKGIKLEEREKDEADRVTVRSDRAESVKSQRSHHSSHSHSHPHRHGHHHHHHHHHKHRHRHQSHGSSAREEDQGAQSCSGEDETKLSDVQKREDKQEPGRERATNLTSRKKGEEKRKVQGERSSSKPHRHHHRHSHHRPRDESSEEDICTGTAKSNRPLTSSLGGKRTEKTKDLVLKKEEGAKQKPKKFEAKILETAAPVRSGTDSRKPAIEEAKEPKKIDGGNFQKNATPKTNEQNLSAKLFEETSVDNLIISNPTTISPEHIKADKTSSWLFGRSDEIASDKKRTSALQQDPEKMQFSSQDSQQQTSTDLTRPQEHTHSDSVVNVDKVWAQSQDKRSSGASSPSSASSSSSSSIILQPRTSIGSPSGTLFKPPMTAEEQFRDRSEGVSLRHDLVEISCLEPVPEGRIAESYAASRFDRPFACLSSGVRTPSGLHSPSSQPSQISTFISSKQGSTTAPSTTTTVTTAFSINTEISRPAEQHAGDEEISEDAADVDGSESEVDSSTSSASEGSEEIEPFPLPPPDLLAIRTSCSLGRELHEVMEEESGTICELTTAVYVAPLKPVVPLRVSRAITVPHVIAANAGTTTPSDGSLADKCANIVDTVATEASGSSHLTEDTKKEESMSAEQQTSKSKGKLSAEGSVESISCLPLPPDMPPPAGEQEEEGGAECGEQLQIAQPSRKRGRRKRSRHVRPSSGSKPVTEGSNPPIP</sequence>
<feature type="compositionally biased region" description="Polar residues" evidence="1">
    <location>
        <begin position="403"/>
        <end position="416"/>
    </location>
</feature>
<gene>
    <name evidence="2" type="ORF">TR88718</name>
</gene>
<reference evidence="2" key="1">
    <citation type="submission" date="2016-01" db="EMBL/GenBank/DDBJ databases">
        <title>Reference transcriptome for the parasite Schistocephalus solidus: insights into the molecular evolution of parasitism.</title>
        <authorList>
            <person name="Hebert F.O."/>
            <person name="Grambauer S."/>
            <person name="Barber I."/>
            <person name="Landry C.R."/>
            <person name="Aubin-Horth N."/>
        </authorList>
    </citation>
    <scope>NUCLEOTIDE SEQUENCE</scope>
</reference>